<feature type="domain" description="Membrane insertase YidC/Oxa/ALB C-terminal" evidence="3">
    <location>
        <begin position="156"/>
        <end position="372"/>
    </location>
</feature>
<evidence type="ECO:0000256" key="2">
    <source>
        <dbReference type="SAM" id="Phobius"/>
    </source>
</evidence>
<dbReference type="KEGG" id="mhb:MHM_05450"/>
<name>G8C415_9MOLU</name>
<evidence type="ECO:0000313" key="4">
    <source>
        <dbReference type="EMBL" id="CCE67063.1"/>
    </source>
</evidence>
<dbReference type="InterPro" id="IPR028055">
    <property type="entry name" value="YidC/Oxa/ALB_C"/>
</dbReference>
<dbReference type="OrthoDB" id="394558at2"/>
<dbReference type="RefSeq" id="WP_015511928.1">
    <property type="nucleotide sequence ID" value="NC_021007.1"/>
</dbReference>
<organism evidence="4">
    <name type="scientific">Candidatus Mycoplasma haematominutum 'Birmingham 1'</name>
    <dbReference type="NCBI Taxonomy" id="1116213"/>
    <lineage>
        <taxon>Bacteria</taxon>
        <taxon>Bacillati</taxon>
        <taxon>Mycoplasmatota</taxon>
        <taxon>Mollicutes</taxon>
        <taxon>Mycoplasmataceae</taxon>
        <taxon>Mycoplasma</taxon>
    </lineage>
</organism>
<reference evidence="4" key="1">
    <citation type="submission" date="2011-11" db="EMBL/GenBank/DDBJ databases">
        <title>Complete genome sequence of Candidatus Mycoplasma haemominutum.</title>
        <authorList>
            <person name="Barker E.N."/>
            <person name="Darby A.C."/>
            <person name="Helps C.R."/>
            <person name="Peters I.R."/>
            <person name="Hughes M.A."/>
            <person name="Radford A.D."/>
            <person name="Novacco M."/>
            <person name="Boretti F."/>
            <person name="Hofmann-Lehmann R."/>
            <person name="Tasker S."/>
        </authorList>
    </citation>
    <scope>NUCLEOTIDE SEQUENCE</scope>
    <source>
        <strain evidence="4">Birmingham 1</strain>
    </source>
</reference>
<dbReference type="Pfam" id="PF02096">
    <property type="entry name" value="60KD_IMP"/>
    <property type="match status" value="1"/>
</dbReference>
<feature type="transmembrane region" description="Helical" evidence="2">
    <location>
        <begin position="276"/>
        <end position="300"/>
    </location>
</feature>
<feature type="transmembrane region" description="Helical" evidence="2">
    <location>
        <begin position="120"/>
        <end position="139"/>
    </location>
</feature>
<proteinExistence type="inferred from homology"/>
<keyword evidence="2" id="KW-1133">Transmembrane helix</keyword>
<dbReference type="HOGENOM" id="CLU_058030_0_0_14"/>
<dbReference type="EMBL" id="HE613254">
    <property type="protein sequence ID" value="CCE67063.1"/>
    <property type="molecule type" value="Genomic_DNA"/>
</dbReference>
<dbReference type="AlphaFoldDB" id="G8C415"/>
<comment type="similarity">
    <text evidence="1">Belongs to the OXA1/ALB3/YidC family.</text>
</comment>
<feature type="transmembrane region" description="Helical" evidence="2">
    <location>
        <begin position="151"/>
        <end position="171"/>
    </location>
</feature>
<comment type="subcellular location">
    <subcellularLocation>
        <location evidence="1">Membrane</location>
        <topology evidence="1">Multi-pass membrane protein</topology>
    </subcellularLocation>
</comment>
<evidence type="ECO:0000256" key="1">
    <source>
        <dbReference type="RuleBase" id="RU003945"/>
    </source>
</evidence>
<protein>
    <submittedName>
        <fullName evidence="4">Membrane protein OxaA</fullName>
    </submittedName>
</protein>
<sequence length="395" mass="46720">MFLNFRFGWIVQQQQKRFGLLSFHPDDPFYDPIKFYFKKGFKIFKIVLYSFCSLMIAWSFFQNFTVYAKSRAKPGEGLEAAYTPSGDGRTGDYRYDAFPWTPNPWAYWPLISSENGFGPFIQWFVYPFSRLFLYLIWTFKGTTGGTIDNSGFNVIFAIWIILIFMKFVTFFTTFRAQFYSDKQQRHKKNIALINEKYEGGTEKTMEWRQMAALRQREVSEYNKRQGLKPMAPLENFFINSPIFLIVYRLMTITRPVKYARLFGKMPFSESPFYQIFSSNFSSTGWMFLIFCMIVIPVNIFSQKLPTFLMKKRFPDYSVDSNLGFRNINITNGKTLQNVMTIIFICFSLFWSISLAIYYFFNALLNILSNYTIHVILKRFKEQESVLSRKLKTLGI</sequence>
<keyword evidence="2" id="KW-0472">Membrane</keyword>
<dbReference type="PATRIC" id="fig|1116213.3.peg.595"/>
<feature type="transmembrane region" description="Helical" evidence="2">
    <location>
        <begin position="43"/>
        <end position="61"/>
    </location>
</feature>
<gene>
    <name evidence="4" type="primary">oxaA</name>
    <name evidence="4" type="ORF">MHM_05450</name>
</gene>
<dbReference type="GO" id="GO:0016020">
    <property type="term" value="C:membrane"/>
    <property type="evidence" value="ECO:0007669"/>
    <property type="project" value="UniProtKB-SubCell"/>
</dbReference>
<reference evidence="4" key="2">
    <citation type="submission" date="2011-11" db="EMBL/GenBank/DDBJ databases">
        <authorList>
            <person name="Barker E."/>
        </authorList>
    </citation>
    <scope>NUCLEOTIDE SEQUENCE</scope>
    <source>
        <strain evidence="4">Birmingham 1</strain>
    </source>
</reference>
<feature type="transmembrane region" description="Helical" evidence="2">
    <location>
        <begin position="338"/>
        <end position="360"/>
    </location>
</feature>
<keyword evidence="1 2" id="KW-0812">Transmembrane</keyword>
<accession>G8C415</accession>
<evidence type="ECO:0000259" key="3">
    <source>
        <dbReference type="Pfam" id="PF02096"/>
    </source>
</evidence>